<feature type="transmembrane region" description="Helical" evidence="1">
    <location>
        <begin position="67"/>
        <end position="90"/>
    </location>
</feature>
<name>A0A1F5WBV1_9BACT</name>
<dbReference type="AlphaFoldDB" id="A0A1F5WBV1"/>
<organism evidence="2 3">
    <name type="scientific">Candidatus Giovannonibacteria bacterium RIFCSPHIGHO2_02_FULL_45_40</name>
    <dbReference type="NCBI Taxonomy" id="1798337"/>
    <lineage>
        <taxon>Bacteria</taxon>
        <taxon>Candidatus Giovannoniibacteriota</taxon>
    </lineage>
</organism>
<evidence type="ECO:0000313" key="2">
    <source>
        <dbReference type="EMBL" id="OGF73060.1"/>
    </source>
</evidence>
<evidence type="ECO:0000256" key="1">
    <source>
        <dbReference type="SAM" id="Phobius"/>
    </source>
</evidence>
<gene>
    <name evidence="2" type="ORF">A3C05_04745</name>
</gene>
<comment type="caution">
    <text evidence="2">The sequence shown here is derived from an EMBL/GenBank/DDBJ whole genome shotgun (WGS) entry which is preliminary data.</text>
</comment>
<accession>A0A1F5WBV1</accession>
<feature type="transmembrane region" description="Helical" evidence="1">
    <location>
        <begin position="20"/>
        <end position="37"/>
    </location>
</feature>
<feature type="transmembrane region" description="Helical" evidence="1">
    <location>
        <begin position="44"/>
        <end position="61"/>
    </location>
</feature>
<keyword evidence="1" id="KW-0812">Transmembrane</keyword>
<dbReference type="EMBL" id="MFHP01000001">
    <property type="protein sequence ID" value="OGF73060.1"/>
    <property type="molecule type" value="Genomic_DNA"/>
</dbReference>
<keyword evidence="1" id="KW-1133">Transmembrane helix</keyword>
<evidence type="ECO:0000313" key="3">
    <source>
        <dbReference type="Proteomes" id="UP000178743"/>
    </source>
</evidence>
<dbReference type="Proteomes" id="UP000178743">
    <property type="component" value="Unassembled WGS sequence"/>
</dbReference>
<proteinExistence type="predicted"/>
<keyword evidence="1" id="KW-0472">Membrane</keyword>
<reference evidence="2 3" key="1">
    <citation type="journal article" date="2016" name="Nat. Commun.">
        <title>Thousands of microbial genomes shed light on interconnected biogeochemical processes in an aquifer system.</title>
        <authorList>
            <person name="Anantharaman K."/>
            <person name="Brown C.T."/>
            <person name="Hug L.A."/>
            <person name="Sharon I."/>
            <person name="Castelle C.J."/>
            <person name="Probst A.J."/>
            <person name="Thomas B.C."/>
            <person name="Singh A."/>
            <person name="Wilkins M.J."/>
            <person name="Karaoz U."/>
            <person name="Brodie E.L."/>
            <person name="Williams K.H."/>
            <person name="Hubbard S.S."/>
            <person name="Banfield J.F."/>
        </authorList>
    </citation>
    <scope>NUCLEOTIDE SEQUENCE [LARGE SCALE GENOMIC DNA]</scope>
</reference>
<protein>
    <submittedName>
        <fullName evidence="2">Uncharacterized protein</fullName>
    </submittedName>
</protein>
<sequence>MIDQRTLFAAFLYSVTFDRIYLFPTIIVVLFFNLLPFRLKFINIAISGIFGLLSLGIWNLWLNSWNLFSYAFALHLLTYCFILLVIIYIFHEEKKQF</sequence>